<evidence type="ECO:0000313" key="4">
    <source>
        <dbReference type="EMBL" id="GAG21629.1"/>
    </source>
</evidence>
<dbReference type="InterPro" id="IPR001482">
    <property type="entry name" value="T2SS/T4SS_dom"/>
</dbReference>
<dbReference type="InterPro" id="IPR027417">
    <property type="entry name" value="P-loop_NTPase"/>
</dbReference>
<evidence type="ECO:0000256" key="1">
    <source>
        <dbReference type="ARBA" id="ARBA00022741"/>
    </source>
</evidence>
<feature type="non-terminal residue" evidence="4">
    <location>
        <position position="1"/>
    </location>
</feature>
<dbReference type="PANTHER" id="PTHR30258">
    <property type="entry name" value="TYPE II SECRETION SYSTEM PROTEIN GSPE-RELATED"/>
    <property type="match status" value="1"/>
</dbReference>
<dbReference type="GO" id="GO:0005524">
    <property type="term" value="F:ATP binding"/>
    <property type="evidence" value="ECO:0007669"/>
    <property type="project" value="UniProtKB-KW"/>
</dbReference>
<feature type="domain" description="Bacterial type II secretion system protein E" evidence="3">
    <location>
        <begin position="1"/>
        <end position="70"/>
    </location>
</feature>
<keyword evidence="1" id="KW-0547">Nucleotide-binding</keyword>
<dbReference type="GO" id="GO:0005886">
    <property type="term" value="C:plasma membrane"/>
    <property type="evidence" value="ECO:0007669"/>
    <property type="project" value="TreeGrafter"/>
</dbReference>
<gene>
    <name evidence="4" type="ORF">S01H1_51245</name>
</gene>
<evidence type="ECO:0000256" key="2">
    <source>
        <dbReference type="ARBA" id="ARBA00022840"/>
    </source>
</evidence>
<reference evidence="4" key="1">
    <citation type="journal article" date="2014" name="Front. Microbiol.">
        <title>High frequency of phylogenetically diverse reductive dehalogenase-homologous genes in deep subseafloor sedimentary metagenomes.</title>
        <authorList>
            <person name="Kawai M."/>
            <person name="Futagami T."/>
            <person name="Toyoda A."/>
            <person name="Takaki Y."/>
            <person name="Nishi S."/>
            <person name="Hori S."/>
            <person name="Arai W."/>
            <person name="Tsubouchi T."/>
            <person name="Morono Y."/>
            <person name="Uchiyama I."/>
            <person name="Ito T."/>
            <person name="Fujiyama A."/>
            <person name="Inagaki F."/>
            <person name="Takami H."/>
        </authorList>
    </citation>
    <scope>NUCLEOTIDE SEQUENCE</scope>
    <source>
        <strain evidence="4">Expedition CK06-06</strain>
    </source>
</reference>
<evidence type="ECO:0000259" key="3">
    <source>
        <dbReference type="Pfam" id="PF00437"/>
    </source>
</evidence>
<keyword evidence="2" id="KW-0067">ATP-binding</keyword>
<dbReference type="PANTHER" id="PTHR30258:SF3">
    <property type="entry name" value="SLL1921 PROTEIN"/>
    <property type="match status" value="1"/>
</dbReference>
<accession>X0VT86</accession>
<dbReference type="AlphaFoldDB" id="X0VT86"/>
<dbReference type="Pfam" id="PF00437">
    <property type="entry name" value="T2SSE"/>
    <property type="match status" value="1"/>
</dbReference>
<organism evidence="4">
    <name type="scientific">marine sediment metagenome</name>
    <dbReference type="NCBI Taxonomy" id="412755"/>
    <lineage>
        <taxon>unclassified sequences</taxon>
        <taxon>metagenomes</taxon>
        <taxon>ecological metagenomes</taxon>
    </lineage>
</organism>
<sequence>CSQCGGTGYSGRIGIFEVLEMTKNLGAIILSQPDEKKIGEEAQQQGMLTMRQDGILKGLRGDTSIEEVIRTTLEK</sequence>
<dbReference type="GO" id="GO:0016887">
    <property type="term" value="F:ATP hydrolysis activity"/>
    <property type="evidence" value="ECO:0007669"/>
    <property type="project" value="TreeGrafter"/>
</dbReference>
<dbReference type="EMBL" id="BARS01033063">
    <property type="protein sequence ID" value="GAG21629.1"/>
    <property type="molecule type" value="Genomic_DNA"/>
</dbReference>
<dbReference type="Gene3D" id="3.40.50.300">
    <property type="entry name" value="P-loop containing nucleotide triphosphate hydrolases"/>
    <property type="match status" value="1"/>
</dbReference>
<dbReference type="SUPFAM" id="SSF52540">
    <property type="entry name" value="P-loop containing nucleoside triphosphate hydrolases"/>
    <property type="match status" value="1"/>
</dbReference>
<comment type="caution">
    <text evidence="4">The sequence shown here is derived from an EMBL/GenBank/DDBJ whole genome shotgun (WGS) entry which is preliminary data.</text>
</comment>
<protein>
    <recommendedName>
        <fullName evidence="3">Bacterial type II secretion system protein E domain-containing protein</fullName>
    </recommendedName>
</protein>
<proteinExistence type="predicted"/>
<name>X0VT86_9ZZZZ</name>